<gene>
    <name evidence="4" type="ORF">CP968_14095</name>
    <name evidence="3" type="ORF">GCM10010371_11230</name>
</gene>
<sequence length="295" mass="31384">MAEPTQAEVPALLAELKKYVMGGPVSNFVELNPTPSKLVTEGVLASELSGQLAPLIKDIKDIHQEVVNPLKVELLQQLGMDHLAAAVKKVTEGNPAAWLYFAGAVGGILVPIIGAALLLSASNVLSGWFRNRMEASTGRILARDENQELRLQNRATVEQRERNVNGAGSIANLPSAASLEPLRAKLAEMTPVIDAFNKEAKKLPTGREISRISTALGKLDRAIRQVDAGVLRDTASGIRSLKGALKNFEPGHIPKAGPLKQTARASRDLSTATRDLATRFRELGTAATAAAGQLA</sequence>
<proteinExistence type="predicted"/>
<dbReference type="EMBL" id="BMVX01000003">
    <property type="protein sequence ID" value="GGZ53444.1"/>
    <property type="molecule type" value="Genomic_DNA"/>
</dbReference>
<feature type="transmembrane region" description="Helical" evidence="2">
    <location>
        <begin position="98"/>
        <end position="125"/>
    </location>
</feature>
<reference evidence="3" key="1">
    <citation type="journal article" date="2014" name="Int. J. Syst. Evol. Microbiol.">
        <title>Complete genome sequence of Corynebacterium casei LMG S-19264T (=DSM 44701T), isolated from a smear-ripened cheese.</title>
        <authorList>
            <consortium name="US DOE Joint Genome Institute (JGI-PGF)"/>
            <person name="Walter F."/>
            <person name="Albersmeier A."/>
            <person name="Kalinowski J."/>
            <person name="Ruckert C."/>
        </authorList>
    </citation>
    <scope>NUCLEOTIDE SEQUENCE</scope>
    <source>
        <strain evidence="3">JCM 4834</strain>
    </source>
</reference>
<evidence type="ECO:0000313" key="5">
    <source>
        <dbReference type="Proteomes" id="UP000326831"/>
    </source>
</evidence>
<reference evidence="4 5" key="2">
    <citation type="submission" date="2017-09" db="EMBL/GenBank/DDBJ databases">
        <authorList>
            <person name="Lee N."/>
            <person name="Cho B.-K."/>
        </authorList>
    </citation>
    <scope>NUCLEOTIDE SEQUENCE [LARGE SCALE GENOMIC DNA]</scope>
    <source>
        <strain evidence="4 5">ATCC 27467</strain>
    </source>
</reference>
<protein>
    <submittedName>
        <fullName evidence="4">Uncharacterized protein</fullName>
    </submittedName>
</protein>
<keyword evidence="2" id="KW-0812">Transmembrane</keyword>
<accession>A0A5P2ULL3</accession>
<dbReference type="KEGG" id="ssub:CP968_14095"/>
<evidence type="ECO:0000313" key="3">
    <source>
        <dbReference type="EMBL" id="GGZ53444.1"/>
    </source>
</evidence>
<organism evidence="4 5">
    <name type="scientific">Streptomyces subrutilus</name>
    <dbReference type="NCBI Taxonomy" id="36818"/>
    <lineage>
        <taxon>Bacteria</taxon>
        <taxon>Bacillati</taxon>
        <taxon>Actinomycetota</taxon>
        <taxon>Actinomycetes</taxon>
        <taxon>Kitasatosporales</taxon>
        <taxon>Streptomycetaceae</taxon>
        <taxon>Streptomyces</taxon>
    </lineage>
</organism>
<dbReference type="Proteomes" id="UP000326831">
    <property type="component" value="Chromosome"/>
</dbReference>
<dbReference type="AlphaFoldDB" id="A0A5P2ULL3"/>
<keyword evidence="2" id="KW-1133">Transmembrane helix</keyword>
<evidence type="ECO:0000313" key="4">
    <source>
        <dbReference type="EMBL" id="QEU79299.1"/>
    </source>
</evidence>
<dbReference type="Proteomes" id="UP000634660">
    <property type="component" value="Unassembled WGS sequence"/>
</dbReference>
<name>A0A5P2ULL3_9ACTN</name>
<feature type="region of interest" description="Disordered" evidence="1">
    <location>
        <begin position="250"/>
        <end position="270"/>
    </location>
</feature>
<evidence type="ECO:0000256" key="1">
    <source>
        <dbReference type="SAM" id="MobiDB-lite"/>
    </source>
</evidence>
<reference evidence="3" key="3">
    <citation type="submission" date="2020-09" db="EMBL/GenBank/DDBJ databases">
        <authorList>
            <person name="Sun Q."/>
            <person name="Ohkuma M."/>
        </authorList>
    </citation>
    <scope>NUCLEOTIDE SEQUENCE</scope>
    <source>
        <strain evidence="3">JCM 4834</strain>
    </source>
</reference>
<dbReference type="RefSeq" id="WP_150518330.1">
    <property type="nucleotide sequence ID" value="NZ_BMVX01000003.1"/>
</dbReference>
<keyword evidence="2" id="KW-0472">Membrane</keyword>
<dbReference type="EMBL" id="CP023701">
    <property type="protein sequence ID" value="QEU79299.1"/>
    <property type="molecule type" value="Genomic_DNA"/>
</dbReference>
<evidence type="ECO:0000256" key="2">
    <source>
        <dbReference type="SAM" id="Phobius"/>
    </source>
</evidence>
<keyword evidence="5" id="KW-1185">Reference proteome</keyword>